<feature type="transmembrane region" description="Helical" evidence="1">
    <location>
        <begin position="173"/>
        <end position="194"/>
    </location>
</feature>
<dbReference type="GO" id="GO:0006790">
    <property type="term" value="P:sulfur compound metabolic process"/>
    <property type="evidence" value="ECO:0007669"/>
    <property type="project" value="TreeGrafter"/>
</dbReference>
<dbReference type="GO" id="GO:0043546">
    <property type="term" value="F:molybdopterin cofactor binding"/>
    <property type="evidence" value="ECO:0007669"/>
    <property type="project" value="TreeGrafter"/>
</dbReference>
<dbReference type="KEGG" id="bcv:Bcav_1664"/>
<dbReference type="InterPro" id="IPR036374">
    <property type="entry name" value="OxRdtase_Mopterin-bd_sf"/>
</dbReference>
<sequence>MSSGRSTQGDAGASAGTGDRGGRWWAALAGVVAGAVTIAVASLVAALLRTEHSPLSALASAVVDASPPWLVEFAKDTFGTADKSVLAVCVVVVAGVLSAVAGLVARRSFVGGAAVVVALSAVVAAAAAARPGGGATDVAAVVVGAVAGLVVLRSLVARVPAGEPDRGATRRSFLGATGVAALVAVGAGVGARVASGAARAVQAVRDTIVLPVAATPVAPPPEGVQSPVPGVVPFVTPNDDFYRIDTAIRVPVVDPATWRLRIHGLVEREVEIDFAELLERDLVEARVTLTCVSNPVGGDLAGNALWLGLPVRELLAEAGPLPDADMVLSRSVDGFTASTPIEALTDGRDALLAVGMNGEPLPVDHGFPVRLVVPGLYGFVSATKWVVDLEVTRFDRAEAYWTERGWSERGPVKTASRIDVPRTATRAEPGVIMVGGTAWAQHRGVVRVEIRVDDGEWHDADLAAEDTIDTWRQWSYAWDATEVTSGDHRITVRAWDADGPQPEGPVDVVPDGAEGWHHVSVRFP</sequence>
<dbReference type="AlphaFoldDB" id="C5C407"/>
<dbReference type="RefSeq" id="WP_015882160.1">
    <property type="nucleotide sequence ID" value="NC_012669.1"/>
</dbReference>
<dbReference type="OrthoDB" id="9795587at2"/>
<keyword evidence="1" id="KW-0812">Transmembrane</keyword>
<keyword evidence="1" id="KW-0472">Membrane</keyword>
<dbReference type="PRINTS" id="PR00407">
    <property type="entry name" value="EUMOPTERIN"/>
</dbReference>
<dbReference type="Proteomes" id="UP000007962">
    <property type="component" value="Chromosome"/>
</dbReference>
<evidence type="ECO:0000313" key="3">
    <source>
        <dbReference type="EMBL" id="ACQ79920.1"/>
    </source>
</evidence>
<dbReference type="Pfam" id="PF17957">
    <property type="entry name" value="Big_7"/>
    <property type="match status" value="1"/>
</dbReference>
<dbReference type="InterPro" id="IPR008335">
    <property type="entry name" value="Mopterin_OxRdtase_euk"/>
</dbReference>
<organism evidence="3 4">
    <name type="scientific">Beutenbergia cavernae (strain ATCC BAA-8 / DSM 12333 / CCUG 43141 / JCM 11478 / NBRC 16432 / NCIMB 13614 / HKI 0122)</name>
    <dbReference type="NCBI Taxonomy" id="471853"/>
    <lineage>
        <taxon>Bacteria</taxon>
        <taxon>Bacillati</taxon>
        <taxon>Actinomycetota</taxon>
        <taxon>Actinomycetes</taxon>
        <taxon>Micrococcales</taxon>
        <taxon>Beutenbergiaceae</taxon>
        <taxon>Beutenbergia</taxon>
    </lineage>
</organism>
<evidence type="ECO:0000259" key="2">
    <source>
        <dbReference type="Pfam" id="PF00174"/>
    </source>
</evidence>
<feature type="domain" description="Oxidoreductase molybdopterin-binding" evidence="2">
    <location>
        <begin position="249"/>
        <end position="400"/>
    </location>
</feature>
<dbReference type="InterPro" id="IPR000572">
    <property type="entry name" value="OxRdtase_Mopterin-bd_dom"/>
</dbReference>
<dbReference type="SUPFAM" id="SSF81296">
    <property type="entry name" value="E set domains"/>
    <property type="match status" value="1"/>
</dbReference>
<keyword evidence="4" id="KW-1185">Reference proteome</keyword>
<accession>C5C407</accession>
<feature type="transmembrane region" description="Helical" evidence="1">
    <location>
        <begin position="109"/>
        <end position="129"/>
    </location>
</feature>
<name>C5C407_BEUC1</name>
<evidence type="ECO:0000256" key="1">
    <source>
        <dbReference type="SAM" id="Phobius"/>
    </source>
</evidence>
<protein>
    <submittedName>
        <fullName evidence="3">Oxidoreductase molybdopterin binding</fullName>
    </submittedName>
</protein>
<feature type="transmembrane region" description="Helical" evidence="1">
    <location>
        <begin position="24"/>
        <end position="48"/>
    </location>
</feature>
<dbReference type="Pfam" id="PF00174">
    <property type="entry name" value="Oxidored_molyb"/>
    <property type="match status" value="1"/>
</dbReference>
<dbReference type="SUPFAM" id="SSF56524">
    <property type="entry name" value="Oxidoreductase molybdopterin-binding domain"/>
    <property type="match status" value="1"/>
</dbReference>
<dbReference type="HOGENOM" id="CLU_003827_2_0_11"/>
<reference evidence="3 4" key="1">
    <citation type="journal article" date="2009" name="Stand. Genomic Sci.">
        <title>Complete genome sequence of Beutenbergia cavernae type strain (HKI 0122).</title>
        <authorList>
            <person name="Land M."/>
            <person name="Pukall R."/>
            <person name="Abt B."/>
            <person name="Goker M."/>
            <person name="Rohde M."/>
            <person name="Glavina Del Rio T."/>
            <person name="Tice H."/>
            <person name="Copeland A."/>
            <person name="Cheng J.F."/>
            <person name="Lucas S."/>
            <person name="Chen F."/>
            <person name="Nolan M."/>
            <person name="Bruce D."/>
            <person name="Goodwin L."/>
            <person name="Pitluck S."/>
            <person name="Ivanova N."/>
            <person name="Mavromatis K."/>
            <person name="Ovchinnikova G."/>
            <person name="Pati A."/>
            <person name="Chen A."/>
            <person name="Palaniappan K."/>
            <person name="Hauser L."/>
            <person name="Chang Y.J."/>
            <person name="Jefferies C.C."/>
            <person name="Saunders E."/>
            <person name="Brettin T."/>
            <person name="Detter J.C."/>
            <person name="Han C."/>
            <person name="Chain P."/>
            <person name="Bristow J."/>
            <person name="Eisen J.A."/>
            <person name="Markowitz V."/>
            <person name="Hugenholtz P."/>
            <person name="Kyrpides N.C."/>
            <person name="Klenk H.P."/>
            <person name="Lapidus A."/>
        </authorList>
    </citation>
    <scope>NUCLEOTIDE SEQUENCE [LARGE SCALE GENOMIC DNA]</scope>
    <source>
        <strain evidence="4">ATCC BAA-8 / DSM 12333 / NBRC 16432</strain>
    </source>
</reference>
<dbReference type="InterPro" id="IPR014756">
    <property type="entry name" value="Ig_E-set"/>
</dbReference>
<dbReference type="PANTHER" id="PTHR19372">
    <property type="entry name" value="SULFITE REDUCTASE"/>
    <property type="match status" value="1"/>
</dbReference>
<gene>
    <name evidence="3" type="ordered locus">Bcav_1664</name>
</gene>
<dbReference type="GO" id="GO:0008482">
    <property type="term" value="F:sulfite oxidase activity"/>
    <property type="evidence" value="ECO:0007669"/>
    <property type="project" value="TreeGrafter"/>
</dbReference>
<dbReference type="EMBL" id="CP001618">
    <property type="protein sequence ID" value="ACQ79920.1"/>
    <property type="molecule type" value="Genomic_DNA"/>
</dbReference>
<evidence type="ECO:0000313" key="4">
    <source>
        <dbReference type="Proteomes" id="UP000007962"/>
    </source>
</evidence>
<feature type="transmembrane region" description="Helical" evidence="1">
    <location>
        <begin position="85"/>
        <end position="104"/>
    </location>
</feature>
<dbReference type="STRING" id="471853.Bcav_1664"/>
<dbReference type="PANTHER" id="PTHR19372:SF7">
    <property type="entry name" value="SULFITE OXIDASE, MITOCHONDRIAL"/>
    <property type="match status" value="1"/>
</dbReference>
<dbReference type="GO" id="GO:0020037">
    <property type="term" value="F:heme binding"/>
    <property type="evidence" value="ECO:0007669"/>
    <property type="project" value="TreeGrafter"/>
</dbReference>
<feature type="transmembrane region" description="Helical" evidence="1">
    <location>
        <begin position="135"/>
        <end position="152"/>
    </location>
</feature>
<dbReference type="Gene3D" id="3.90.420.10">
    <property type="entry name" value="Oxidoreductase, molybdopterin-binding domain"/>
    <property type="match status" value="1"/>
</dbReference>
<dbReference type="Gene3D" id="2.60.40.650">
    <property type="match status" value="1"/>
</dbReference>
<proteinExistence type="predicted"/>
<dbReference type="eggNOG" id="COG2041">
    <property type="taxonomic scope" value="Bacteria"/>
</dbReference>
<keyword evidence="1" id="KW-1133">Transmembrane helix</keyword>